<dbReference type="AlphaFoldDB" id="F9WJT8"/>
<dbReference type="PANTHER" id="PTHR21715">
    <property type="entry name" value="RH04127P"/>
    <property type="match status" value="1"/>
</dbReference>
<sequence>MSVVLDVIPNENYEPSESELLEYGRWLGMNLPEDKPFLWIAREGLRAPLPEHWKACRSEKGELYYFNFKTGESIWDHPLDNHFKELLKNEKENPSPQSIANGAKKPAVQPDTASKPLCERSTNQEERITTSGSKSKLHALKTLKQKRELPEELRIDYKSGSNSGSESVERSRTAQKLKGVLSAAGLAGAKIPPLTSPPESVAPLPVVGKGVLAVKPNSGKPKPSISTSAPLSDVRGPSGANLREPLQPSGKVSEEEEEQYKIRIKSLKDDLEKKFQEEKEILEKEYTNNMNQMHSDFTTRLENEKKKHQLLEEEHNEELSKARQRWQAEIDALIDDKTKEIEEVKNADSQLLTVMTQIKQSLDNHTLEFISAYESAYNSFVEVVCDTNEKHSKLIEPTLSKLLDRASEIYRKSVNSMNDCFALEVENIKLRFAEKISLMEKECQQTLENVKKQEGDSPPICGGAVAPTPPRKISTKTCSTQYEREHFYESNGGSDEVERANNTPCGDNSDTQPLKEMIGTVIELLKEDRSRLMELLGGGRKEPAEEVSKLISESNTREPQQVVEGVLVGVESEPAPVQQASVESPKDDGGRRDGLSNTTSIEVIRKEDLTDALIDAFRSVFVNMSSYPCFNHKDITPVKESMISDKVPTPSAIPGSPIMLDQQLFGFPIPMQEQKSLLGNEMERLVEVKKIMDKQRAKLDKRRAQLKAARNRWKRDVMLAKKEGVKASSQQGQLLTKVHHVLDSQIKNLEYEEAILKGSEEWFQMKKKNIDQMKQQIRAAERTNSSLPPAHDHDTAVITRDLLDFDSARNDRHPTACSTKLPGESIDTLTQVLNKIVRRLEKVATTINNRGKRRCFSIS</sequence>
<feature type="region of interest" description="Disordered" evidence="2">
    <location>
        <begin position="488"/>
        <end position="514"/>
    </location>
</feature>
<dbReference type="InterPro" id="IPR053233">
    <property type="entry name" value="ABRA-related"/>
</dbReference>
<evidence type="ECO:0000256" key="2">
    <source>
        <dbReference type="SAM" id="MobiDB-lite"/>
    </source>
</evidence>
<feature type="compositionally biased region" description="Basic and acidic residues" evidence="2">
    <location>
        <begin position="584"/>
        <end position="594"/>
    </location>
</feature>
<comment type="caution">
    <text evidence="4">The sequence shown here is derived from an EMBL/GenBank/DDBJ whole genome shotgun (WGS) entry which is preliminary data.</text>
</comment>
<feature type="coiled-coil region" evidence="1">
    <location>
        <begin position="257"/>
        <end position="343"/>
    </location>
</feature>
<feature type="region of interest" description="Disordered" evidence="2">
    <location>
        <begin position="572"/>
        <end position="598"/>
    </location>
</feature>
<evidence type="ECO:0000313" key="5">
    <source>
        <dbReference type="Proteomes" id="UP000000702"/>
    </source>
</evidence>
<dbReference type="EMBL" id="CAEQ01002769">
    <property type="protein sequence ID" value="CCD17596.1"/>
    <property type="molecule type" value="Genomic_DNA"/>
</dbReference>
<gene>
    <name evidence="4" type="ORF">TCIL3000_0_24030</name>
</gene>
<feature type="coiled-coil region" evidence="1">
    <location>
        <begin position="692"/>
        <end position="723"/>
    </location>
</feature>
<reference evidence="5" key="1">
    <citation type="submission" date="2011-07" db="EMBL/GenBank/DDBJ databases">
        <title>Divergent evolution of antigenic variation in African trypanosomes.</title>
        <authorList>
            <person name="Jackson A.P."/>
            <person name="Berry A."/>
            <person name="Allison H.C."/>
            <person name="Burton P."/>
            <person name="Anderson J."/>
            <person name="Aslett M."/>
            <person name="Brown R."/>
            <person name="Corton N."/>
            <person name="Harris D."/>
            <person name="Hauser H."/>
            <person name="Gamble J."/>
            <person name="Gilderthorp R."/>
            <person name="McQuillan J."/>
            <person name="Quail M.A."/>
            <person name="Sanders M."/>
            <person name="Van Tonder A."/>
            <person name="Ginger M.L."/>
            <person name="Donelson J.E."/>
            <person name="Field M.C."/>
            <person name="Barry J.D."/>
            <person name="Berriman M."/>
            <person name="Hertz-Fowler C."/>
        </authorList>
    </citation>
    <scope>NUCLEOTIDE SEQUENCE [LARGE SCALE GENOMIC DNA]</scope>
    <source>
        <strain evidence="5">IL3000</strain>
    </source>
</reference>
<feature type="compositionally biased region" description="Basic residues" evidence="2">
    <location>
        <begin position="135"/>
        <end position="144"/>
    </location>
</feature>
<dbReference type="VEuPathDB" id="TriTrypDB:TcIL3000_0_24030"/>
<dbReference type="InterPro" id="IPR036020">
    <property type="entry name" value="WW_dom_sf"/>
</dbReference>
<accession>F9WJT8</accession>
<feature type="region of interest" description="Disordered" evidence="2">
    <location>
        <begin position="214"/>
        <end position="257"/>
    </location>
</feature>
<feature type="region of interest" description="Disordered" evidence="2">
    <location>
        <begin position="450"/>
        <end position="474"/>
    </location>
</feature>
<feature type="region of interest" description="Disordered" evidence="2">
    <location>
        <begin position="91"/>
        <end position="173"/>
    </location>
</feature>
<dbReference type="SMART" id="SM00456">
    <property type="entry name" value="WW"/>
    <property type="match status" value="1"/>
</dbReference>
<keyword evidence="5" id="KW-1185">Reference proteome</keyword>
<dbReference type="InterPro" id="IPR001202">
    <property type="entry name" value="WW_dom"/>
</dbReference>
<keyword evidence="1" id="KW-0175">Coiled coil</keyword>
<dbReference type="CDD" id="cd00201">
    <property type="entry name" value="WW"/>
    <property type="match status" value="1"/>
</dbReference>
<organism evidence="4 5">
    <name type="scientific">Trypanosoma congolense (strain IL3000)</name>
    <dbReference type="NCBI Taxonomy" id="1068625"/>
    <lineage>
        <taxon>Eukaryota</taxon>
        <taxon>Discoba</taxon>
        <taxon>Euglenozoa</taxon>
        <taxon>Kinetoplastea</taxon>
        <taxon>Metakinetoplastina</taxon>
        <taxon>Trypanosomatida</taxon>
        <taxon>Trypanosomatidae</taxon>
        <taxon>Trypanosoma</taxon>
        <taxon>Nannomonas</taxon>
    </lineage>
</organism>
<dbReference type="OMA" id="RRTRHQW"/>
<name>F9WJT8_TRYCI</name>
<dbReference type="SUPFAM" id="SSF51045">
    <property type="entry name" value="WW domain"/>
    <property type="match status" value="1"/>
</dbReference>
<evidence type="ECO:0000313" key="4">
    <source>
        <dbReference type="EMBL" id="CCD17596.1"/>
    </source>
</evidence>
<dbReference type="Proteomes" id="UP000000702">
    <property type="component" value="Unassembled WGS sequence"/>
</dbReference>
<dbReference type="PROSITE" id="PS50020">
    <property type="entry name" value="WW_DOMAIN_2"/>
    <property type="match status" value="1"/>
</dbReference>
<dbReference type="Pfam" id="PF00397">
    <property type="entry name" value="WW"/>
    <property type="match status" value="1"/>
</dbReference>
<dbReference type="PANTHER" id="PTHR21715:SF0">
    <property type="entry name" value="RH04127P"/>
    <property type="match status" value="1"/>
</dbReference>
<dbReference type="Gene3D" id="3.30.1470.10">
    <property type="entry name" value="Photosystem I PsaD, reaction center subunit II"/>
    <property type="match status" value="1"/>
</dbReference>
<evidence type="ECO:0000256" key="1">
    <source>
        <dbReference type="SAM" id="Coils"/>
    </source>
</evidence>
<evidence type="ECO:0000259" key="3">
    <source>
        <dbReference type="PROSITE" id="PS50020"/>
    </source>
</evidence>
<feature type="domain" description="WW" evidence="3">
    <location>
        <begin position="47"/>
        <end position="80"/>
    </location>
</feature>
<reference evidence="4 5" key="2">
    <citation type="journal article" date="2012" name="Proc. Natl. Acad. Sci. U.S.A.">
        <title>Antigenic diversity is generated by distinct evolutionary mechanisms in African trypanosome species.</title>
        <authorList>
            <person name="Jackson A.P."/>
            <person name="Berry A."/>
            <person name="Aslett M."/>
            <person name="Allison H.C."/>
            <person name="Burton P."/>
            <person name="Vavrova-Anderson J."/>
            <person name="Brown R."/>
            <person name="Browne H."/>
            <person name="Corton N."/>
            <person name="Hauser H."/>
            <person name="Gamble J."/>
            <person name="Gilderthorp R."/>
            <person name="Marcello L."/>
            <person name="McQuillan J."/>
            <person name="Otto T.D."/>
            <person name="Quail M.A."/>
            <person name="Sanders M.J."/>
            <person name="van Tonder A."/>
            <person name="Ginger M.L."/>
            <person name="Field M.C."/>
            <person name="Barry J.D."/>
            <person name="Hertz-Fowler C."/>
            <person name="Berriman M."/>
        </authorList>
    </citation>
    <scope>NUCLEOTIDE SEQUENCE [LARGE SCALE GENOMIC DNA]</scope>
    <source>
        <strain evidence="4 5">IL3000</strain>
    </source>
</reference>
<proteinExistence type="predicted"/>
<protein>
    <submittedName>
        <fullName evidence="4">WGS project CAEQ00000000 data, annotated contig 949</fullName>
    </submittedName>
</protein>
<feature type="compositionally biased region" description="Polar residues" evidence="2">
    <location>
        <begin position="500"/>
        <end position="512"/>
    </location>
</feature>
<feature type="compositionally biased region" description="Basic and acidic residues" evidence="2">
    <location>
        <begin position="145"/>
        <end position="157"/>
    </location>
</feature>